<evidence type="ECO:0000313" key="3">
    <source>
        <dbReference type="Proteomes" id="UP000315496"/>
    </source>
</evidence>
<keyword evidence="3" id="KW-1185">Reference proteome</keyword>
<feature type="region of interest" description="Disordered" evidence="1">
    <location>
        <begin position="484"/>
        <end position="512"/>
    </location>
</feature>
<dbReference type="EMBL" id="VDLU01000001">
    <property type="protein sequence ID" value="TNJ30505.1"/>
    <property type="molecule type" value="Genomic_DNA"/>
</dbReference>
<dbReference type="AlphaFoldDB" id="A0A4Z1T0J5"/>
<dbReference type="VEuPathDB" id="GiardiaDB:GMRT_13096"/>
<name>A0A4Z1T0J5_GIAMU</name>
<feature type="region of interest" description="Disordered" evidence="1">
    <location>
        <begin position="360"/>
        <end position="379"/>
    </location>
</feature>
<evidence type="ECO:0000313" key="2">
    <source>
        <dbReference type="EMBL" id="TNJ30505.1"/>
    </source>
</evidence>
<gene>
    <name evidence="2" type="ORF">GMRT_13096</name>
</gene>
<proteinExistence type="predicted"/>
<accession>A0A4Z1T0J5</accession>
<feature type="compositionally biased region" description="Polar residues" evidence="1">
    <location>
        <begin position="405"/>
        <end position="415"/>
    </location>
</feature>
<reference evidence="2 3" key="1">
    <citation type="submission" date="2019-05" db="EMBL/GenBank/DDBJ databases">
        <title>The compact genome of Giardia muris reveals important steps in the evolution of intestinal protozoan parasites.</title>
        <authorList>
            <person name="Xu F."/>
            <person name="Jimenez-Gonzalez A."/>
            <person name="Einarsson E."/>
            <person name="Astvaldsson A."/>
            <person name="Peirasmaki D."/>
            <person name="Eckmann L."/>
            <person name="Andersson J.O."/>
            <person name="Svard S.G."/>
            <person name="Jerlstrom-Hultqvist J."/>
        </authorList>
    </citation>
    <scope>NUCLEOTIDE SEQUENCE [LARGE SCALE GENOMIC DNA]</scope>
    <source>
        <strain evidence="2 3">Roberts-Thomson</strain>
    </source>
</reference>
<dbReference type="Proteomes" id="UP000315496">
    <property type="component" value="Chromosome 1"/>
</dbReference>
<feature type="compositionally biased region" description="Basic and acidic residues" evidence="1">
    <location>
        <begin position="263"/>
        <end position="273"/>
    </location>
</feature>
<sequence>MALVYTRKARPAGLLERQVPDHQRITNLAQFRSAIQATLVHDHPGSWVALQQLDENTLKFLGAESNGFDGLVPKMTEGACIHAYLLVKPFQVRNGQNEWISTKTLGPRQATVIQLCCVGKTSAITRAAAYRIHRGRLLTKAVPALAFGLLSDTSMGLQRLLTHIETDTSFNVVDYHTILPQKGCFTIAGVATKPFPLYLNTFVVVQPQVCMSNRSLSNTDVFNNAMRSIREGGGLNDVQEARKKPKYGGVLERRLPGLLPQLESEKGEKREIAQPRTPQARKSTSSVVPAPMQTSPRRANRNTFRCEASSINAALLTDNSFLDDLALPGTNSLGLMDRPPYVRKIGDGYLVKKEVTPSPAWGDIPTPQQTPQPPTARTRSLLIRNVYRQRTQEDIKENTRHDRSLSSTSITQSVQDLMDPDEIAAARSRARTPDHGIFKSGNSPNLSPNNLSLLDLNSAFTWSTIPTEVPYRIGSATSALSHSLPNTPFRSDDSNTEQPEGGIALSPSADSLTDQPDCISAYKPLLNDLAYEIRTFTNGWELSPQILQTLKALQAGAMTLISAINHAVNPTYVSVVLFEEAAIEDSNQTLTLQQATTNFQSTLVRLAISIVRGVSVDRGLVYSDLKDTVNAVAIYLPKKALTLLHTLILAEPPDDIPTLVSMANELVAFMGTFH</sequence>
<feature type="compositionally biased region" description="Polar residues" evidence="1">
    <location>
        <begin position="276"/>
        <end position="299"/>
    </location>
</feature>
<organism evidence="2 3">
    <name type="scientific">Giardia muris</name>
    <dbReference type="NCBI Taxonomy" id="5742"/>
    <lineage>
        <taxon>Eukaryota</taxon>
        <taxon>Metamonada</taxon>
        <taxon>Diplomonadida</taxon>
        <taxon>Hexamitidae</taxon>
        <taxon>Giardiinae</taxon>
        <taxon>Giardia</taxon>
    </lineage>
</organism>
<comment type="caution">
    <text evidence="2">The sequence shown here is derived from an EMBL/GenBank/DDBJ whole genome shotgun (WGS) entry which is preliminary data.</text>
</comment>
<evidence type="ECO:0000256" key="1">
    <source>
        <dbReference type="SAM" id="MobiDB-lite"/>
    </source>
</evidence>
<feature type="region of interest" description="Disordered" evidence="1">
    <location>
        <begin position="258"/>
        <end position="299"/>
    </location>
</feature>
<feature type="compositionally biased region" description="Basic and acidic residues" evidence="1">
    <location>
        <begin position="390"/>
        <end position="404"/>
    </location>
</feature>
<protein>
    <submittedName>
        <fullName evidence="2">Uncharacterized protein</fullName>
    </submittedName>
</protein>
<feature type="region of interest" description="Disordered" evidence="1">
    <location>
        <begin position="389"/>
        <end position="417"/>
    </location>
</feature>
<dbReference type="OrthoDB" id="10254648at2759"/>